<dbReference type="SUPFAM" id="SSF46626">
    <property type="entry name" value="Cytochrome c"/>
    <property type="match status" value="1"/>
</dbReference>
<gene>
    <name evidence="1" type="ORF">CR103_14930</name>
</gene>
<dbReference type="GO" id="GO:0020037">
    <property type="term" value="F:heme binding"/>
    <property type="evidence" value="ECO:0007669"/>
    <property type="project" value="InterPro"/>
</dbReference>
<dbReference type="RefSeq" id="WP_099916771.1">
    <property type="nucleotide sequence ID" value="NZ_BMHS01000028.1"/>
</dbReference>
<evidence type="ECO:0000313" key="2">
    <source>
        <dbReference type="Proteomes" id="UP000228593"/>
    </source>
</evidence>
<dbReference type="InterPro" id="IPR010538">
    <property type="entry name" value="DHOR"/>
</dbReference>
<evidence type="ECO:0000313" key="1">
    <source>
        <dbReference type="EMBL" id="PIL38974.1"/>
    </source>
</evidence>
<name>A0A2G8SYZ4_9BURK</name>
<sequence length="265" mass="29278">MTCLRARHWATERFGAGVDPDGDGFSNEMTRADVTAVTVFQAVMAVPGQVVPNDPEVERAILHGQRLFTQFRCAQCHVPALPLSRQGWIFSEPGPFNPTGNLRAGDVRSLKVDLNDRALPLPRLAPAQPRDEIMMVPAYTDFKLNDVSGEADDMPVESLDMNWPVWAPKFAVGNRRFLTRRLWGIANSGPYFHHGMFSTMRQAVLGHAGEAIDSRKAFQTAAKSDQDALIEFLKSLQVLPPGTPALVVDEKFQPKRWGTAVATAK</sequence>
<dbReference type="Pfam" id="PF06537">
    <property type="entry name" value="DHOR"/>
    <property type="match status" value="1"/>
</dbReference>
<dbReference type="InterPro" id="IPR036909">
    <property type="entry name" value="Cyt_c-like_dom_sf"/>
</dbReference>
<dbReference type="GO" id="GO:0004130">
    <property type="term" value="F:cytochrome-c peroxidase activity"/>
    <property type="evidence" value="ECO:0007669"/>
    <property type="project" value="TreeGrafter"/>
</dbReference>
<accession>A0A2G8SYZ4</accession>
<dbReference type="Gene3D" id="1.10.760.10">
    <property type="entry name" value="Cytochrome c-like domain"/>
    <property type="match status" value="1"/>
</dbReference>
<evidence type="ECO:0008006" key="3">
    <source>
        <dbReference type="Google" id="ProtNLM"/>
    </source>
</evidence>
<keyword evidence="2" id="KW-1185">Reference proteome</keyword>
<dbReference type="InterPro" id="IPR051395">
    <property type="entry name" value="Cytochrome_c_Peroxidase/MauG"/>
</dbReference>
<dbReference type="PANTHER" id="PTHR30600">
    <property type="entry name" value="CYTOCHROME C PEROXIDASE-RELATED"/>
    <property type="match status" value="1"/>
</dbReference>
<dbReference type="OrthoDB" id="9805202at2"/>
<dbReference type="GO" id="GO:0009055">
    <property type="term" value="F:electron transfer activity"/>
    <property type="evidence" value="ECO:0007669"/>
    <property type="project" value="InterPro"/>
</dbReference>
<dbReference type="AlphaFoldDB" id="A0A2G8SYZ4"/>
<proteinExistence type="predicted"/>
<organism evidence="1 2">
    <name type="scientific">Massilia psychrophila</name>
    <dbReference type="NCBI Taxonomy" id="1603353"/>
    <lineage>
        <taxon>Bacteria</taxon>
        <taxon>Pseudomonadati</taxon>
        <taxon>Pseudomonadota</taxon>
        <taxon>Betaproteobacteria</taxon>
        <taxon>Burkholderiales</taxon>
        <taxon>Oxalobacteraceae</taxon>
        <taxon>Telluria group</taxon>
        <taxon>Massilia</taxon>
    </lineage>
</organism>
<dbReference type="PANTHER" id="PTHR30600:SF4">
    <property type="entry name" value="CYTOCHROME C DOMAIN-CONTAINING PROTEIN"/>
    <property type="match status" value="1"/>
</dbReference>
<dbReference type="EMBL" id="PDOB01000025">
    <property type="protein sequence ID" value="PIL38974.1"/>
    <property type="molecule type" value="Genomic_DNA"/>
</dbReference>
<dbReference type="Proteomes" id="UP000228593">
    <property type="component" value="Unassembled WGS sequence"/>
</dbReference>
<protein>
    <recommendedName>
        <fullName evidence="3">Cytochrome c domain-containing protein</fullName>
    </recommendedName>
</protein>
<comment type="caution">
    <text evidence="1">The sequence shown here is derived from an EMBL/GenBank/DDBJ whole genome shotgun (WGS) entry which is preliminary data.</text>
</comment>
<reference evidence="1 2" key="1">
    <citation type="submission" date="2017-10" db="EMBL/GenBank/DDBJ databases">
        <title>Massilia psychrophilum sp. nov., a novel purple-pigmented bacterium isolated from Tianshan glacier, Xinjiang Municipality, China.</title>
        <authorList>
            <person name="Wang H."/>
        </authorList>
    </citation>
    <scope>NUCLEOTIDE SEQUENCE [LARGE SCALE GENOMIC DNA]</scope>
    <source>
        <strain evidence="1 2">JCM 30813</strain>
    </source>
</reference>